<dbReference type="HAMAP" id="MF_01334">
    <property type="entry name" value="Ribosomal_bL25_CTC"/>
    <property type="match status" value="1"/>
</dbReference>
<comment type="similarity">
    <text evidence="5">Belongs to the bacterial ribosomal protein bL25 family. CTC subfamily.</text>
</comment>
<dbReference type="GO" id="GO:0022625">
    <property type="term" value="C:cytosolic large ribosomal subunit"/>
    <property type="evidence" value="ECO:0007669"/>
    <property type="project" value="TreeGrafter"/>
</dbReference>
<dbReference type="EMBL" id="QAAD01000002">
    <property type="protein sequence ID" value="PTN10091.1"/>
    <property type="molecule type" value="Genomic_DNA"/>
</dbReference>
<dbReference type="RefSeq" id="WP_107820883.1">
    <property type="nucleotide sequence ID" value="NZ_OY782574.1"/>
</dbReference>
<dbReference type="SUPFAM" id="SSF50715">
    <property type="entry name" value="Ribosomal protein L25-like"/>
    <property type="match status" value="1"/>
</dbReference>
<dbReference type="Pfam" id="PF14693">
    <property type="entry name" value="Ribosomal_TL5_C"/>
    <property type="match status" value="1"/>
</dbReference>
<dbReference type="NCBIfam" id="TIGR00731">
    <property type="entry name" value="bL25_bact_ctc"/>
    <property type="match status" value="1"/>
</dbReference>
<keyword evidence="2 5" id="KW-0694">RNA-binding</keyword>
<organism evidence="8 9">
    <name type="scientific">Mangrovibacterium marinum</name>
    <dbReference type="NCBI Taxonomy" id="1639118"/>
    <lineage>
        <taxon>Bacteria</taxon>
        <taxon>Pseudomonadati</taxon>
        <taxon>Bacteroidota</taxon>
        <taxon>Bacteroidia</taxon>
        <taxon>Marinilabiliales</taxon>
        <taxon>Prolixibacteraceae</taxon>
        <taxon>Mangrovibacterium</taxon>
    </lineage>
</organism>
<reference evidence="8 9" key="1">
    <citation type="submission" date="2018-04" db="EMBL/GenBank/DDBJ databases">
        <title>Genomic Encyclopedia of Archaeal and Bacterial Type Strains, Phase II (KMG-II): from individual species to whole genera.</title>
        <authorList>
            <person name="Goeker M."/>
        </authorList>
    </citation>
    <scope>NUCLEOTIDE SEQUENCE [LARGE SCALE GENOMIC DNA]</scope>
    <source>
        <strain evidence="8 9">DSM 28823</strain>
    </source>
</reference>
<keyword evidence="1 5" id="KW-0699">rRNA-binding</keyword>
<keyword evidence="3 5" id="KW-0689">Ribosomal protein</keyword>
<sequence length="198" mass="21864">MKSVAITGELRTAIGKKDSKRLRNEEKVPCVLYGGQEPIHFQADVAEFRKVVYTPNVYLVNLTIAGKEYTAIMQDVQWHPVDEQLLHVDFLAIDETKPIKVEVPIKVTGYAKGMRAGGKMKLNLRRLKVKALAKDLPDSITLKIDDLELGQSIKVGQIEVENMEILNSKSIPAVTIMITRAARAAMNAAAAAATPKKK</sequence>
<dbReference type="GO" id="GO:0008097">
    <property type="term" value="F:5S rRNA binding"/>
    <property type="evidence" value="ECO:0007669"/>
    <property type="project" value="InterPro"/>
</dbReference>
<dbReference type="InterPro" id="IPR020930">
    <property type="entry name" value="Ribosomal_uL5_bac-type"/>
</dbReference>
<proteinExistence type="inferred from homology"/>
<evidence type="ECO:0000313" key="8">
    <source>
        <dbReference type="EMBL" id="PTN10091.1"/>
    </source>
</evidence>
<dbReference type="PANTHER" id="PTHR33284">
    <property type="entry name" value="RIBOSOMAL PROTEIN L25/GLN-TRNA SYNTHETASE, ANTI-CODON-BINDING DOMAIN-CONTAINING PROTEIN"/>
    <property type="match status" value="1"/>
</dbReference>
<evidence type="ECO:0000259" key="7">
    <source>
        <dbReference type="Pfam" id="PF14693"/>
    </source>
</evidence>
<dbReference type="InterPro" id="IPR029751">
    <property type="entry name" value="Ribosomal_L25_dom"/>
</dbReference>
<dbReference type="Gene3D" id="2.170.120.20">
    <property type="entry name" value="Ribosomal protein L25, beta domain"/>
    <property type="match status" value="1"/>
</dbReference>
<dbReference type="CDD" id="cd00495">
    <property type="entry name" value="Ribosomal_L25_TL5_CTC"/>
    <property type="match status" value="1"/>
</dbReference>
<dbReference type="Gene3D" id="2.40.240.10">
    <property type="entry name" value="Ribosomal Protein L25, Chain P"/>
    <property type="match status" value="1"/>
</dbReference>
<feature type="domain" description="Large ribosomal subunit protein bL25 L25" evidence="6">
    <location>
        <begin position="7"/>
        <end position="90"/>
    </location>
</feature>
<dbReference type="InterPro" id="IPR020056">
    <property type="entry name" value="Rbsml_bL25/Gln-tRNA_synth_N"/>
</dbReference>
<evidence type="ECO:0000256" key="3">
    <source>
        <dbReference type="ARBA" id="ARBA00022980"/>
    </source>
</evidence>
<dbReference type="InterPro" id="IPR011035">
    <property type="entry name" value="Ribosomal_bL25/Gln-tRNA_synth"/>
</dbReference>
<keyword evidence="9" id="KW-1185">Reference proteome</keyword>
<evidence type="ECO:0000256" key="4">
    <source>
        <dbReference type="ARBA" id="ARBA00023274"/>
    </source>
</evidence>
<dbReference type="Pfam" id="PF01386">
    <property type="entry name" value="Ribosomal_L25p"/>
    <property type="match status" value="1"/>
</dbReference>
<dbReference type="PANTHER" id="PTHR33284:SF1">
    <property type="entry name" value="RIBOSOMAL PROTEIN L25_GLN-TRNA SYNTHETASE, ANTI-CODON-BINDING DOMAIN-CONTAINING PROTEIN"/>
    <property type="match status" value="1"/>
</dbReference>
<evidence type="ECO:0000256" key="2">
    <source>
        <dbReference type="ARBA" id="ARBA00022884"/>
    </source>
</evidence>
<comment type="subunit">
    <text evidence="5">Part of the 50S ribosomal subunit; part of the 5S rRNA/L5/L18/L25 subcomplex. Contacts the 5S rRNA. Binds to the 5S rRNA independently of L5 and L18.</text>
</comment>
<keyword evidence="4 5" id="KW-0687">Ribonucleoprotein</keyword>
<comment type="caution">
    <text evidence="8">The sequence shown here is derived from an EMBL/GenBank/DDBJ whole genome shotgun (WGS) entry which is preliminary data.</text>
</comment>
<evidence type="ECO:0000256" key="5">
    <source>
        <dbReference type="HAMAP-Rule" id="MF_01334"/>
    </source>
</evidence>
<dbReference type="InterPro" id="IPR001021">
    <property type="entry name" value="Ribosomal_bL25_long"/>
</dbReference>
<dbReference type="InterPro" id="IPR037121">
    <property type="entry name" value="Ribosomal_bL25_C"/>
</dbReference>
<evidence type="ECO:0000313" key="9">
    <source>
        <dbReference type="Proteomes" id="UP000243525"/>
    </source>
</evidence>
<dbReference type="OrthoDB" id="9786489at2"/>
<name>A0A2T5C5A8_9BACT</name>
<dbReference type="InterPro" id="IPR020057">
    <property type="entry name" value="Ribosomal_bL25_b-dom"/>
</dbReference>
<dbReference type="GO" id="GO:0003735">
    <property type="term" value="F:structural constituent of ribosome"/>
    <property type="evidence" value="ECO:0007669"/>
    <property type="project" value="InterPro"/>
</dbReference>
<protein>
    <recommendedName>
        <fullName evidence="5">Large ribosomal subunit protein bL25</fullName>
    </recommendedName>
    <alternativeName>
        <fullName evidence="5">General stress protein CTC</fullName>
    </alternativeName>
</protein>
<dbReference type="AlphaFoldDB" id="A0A2T5C5A8"/>
<gene>
    <name evidence="5" type="primary">rplY</name>
    <name evidence="5" type="synonym">ctc</name>
    <name evidence="8" type="ORF">C8N47_10274</name>
</gene>
<feature type="domain" description="Large ribosomal subunit protein bL25 beta" evidence="7">
    <location>
        <begin position="99"/>
        <end position="178"/>
    </location>
</feature>
<dbReference type="NCBIfam" id="NF004132">
    <property type="entry name" value="PRK05618.2-2"/>
    <property type="match status" value="1"/>
</dbReference>
<dbReference type="Proteomes" id="UP000243525">
    <property type="component" value="Unassembled WGS sequence"/>
</dbReference>
<comment type="function">
    <text evidence="5">This is one of the proteins that binds to the 5S RNA in the ribosome where it forms part of the central protuberance.</text>
</comment>
<accession>A0A2T5C5A8</accession>
<evidence type="ECO:0000256" key="1">
    <source>
        <dbReference type="ARBA" id="ARBA00022730"/>
    </source>
</evidence>
<evidence type="ECO:0000259" key="6">
    <source>
        <dbReference type="Pfam" id="PF01386"/>
    </source>
</evidence>
<dbReference type="GO" id="GO:0006412">
    <property type="term" value="P:translation"/>
    <property type="evidence" value="ECO:0007669"/>
    <property type="project" value="UniProtKB-UniRule"/>
</dbReference>